<feature type="transmembrane region" description="Helical" evidence="5">
    <location>
        <begin position="52"/>
        <end position="71"/>
    </location>
</feature>
<reference evidence="8" key="1">
    <citation type="journal article" date="2019" name="Int. J. Syst. Evol. Microbiol.">
        <title>The Global Catalogue of Microorganisms (GCM) 10K type strain sequencing project: providing services to taxonomists for standard genome sequencing and annotation.</title>
        <authorList>
            <consortium name="The Broad Institute Genomics Platform"/>
            <consortium name="The Broad Institute Genome Sequencing Center for Infectious Disease"/>
            <person name="Wu L."/>
            <person name="Ma J."/>
        </authorList>
    </citation>
    <scope>NUCLEOTIDE SEQUENCE [LARGE SCALE GENOMIC DNA]</scope>
    <source>
        <strain evidence="8">JCM 30331</strain>
    </source>
</reference>
<dbReference type="InterPro" id="IPR036286">
    <property type="entry name" value="LexA/Signal_pep-like_sf"/>
</dbReference>
<keyword evidence="5" id="KW-0645">Protease</keyword>
<name>A0ABQ2EPA0_9DEIO</name>
<comment type="catalytic activity">
    <reaction evidence="1 5">
        <text>Cleavage of hydrophobic, N-terminal signal or leader sequences from secreted and periplasmic proteins.</text>
        <dbReference type="EC" id="3.4.21.89"/>
    </reaction>
</comment>
<proteinExistence type="inferred from homology"/>
<comment type="subcellular location">
    <subcellularLocation>
        <location evidence="5">Membrane</location>
        <topology evidence="5">Single-pass type II membrane protein</topology>
    </subcellularLocation>
</comment>
<dbReference type="Gene3D" id="2.10.109.10">
    <property type="entry name" value="Umud Fragment, subunit A"/>
    <property type="match status" value="1"/>
</dbReference>
<dbReference type="InterPro" id="IPR019533">
    <property type="entry name" value="Peptidase_S26"/>
</dbReference>
<dbReference type="InterPro" id="IPR019757">
    <property type="entry name" value="Pept_S26A_signal_pept_1_Lys-AS"/>
</dbReference>
<dbReference type="CDD" id="cd06530">
    <property type="entry name" value="S26_SPase_I"/>
    <property type="match status" value="1"/>
</dbReference>
<dbReference type="PRINTS" id="PR00727">
    <property type="entry name" value="LEADERPTASE"/>
</dbReference>
<dbReference type="InterPro" id="IPR000223">
    <property type="entry name" value="Pept_S26A_signal_pept_1"/>
</dbReference>
<dbReference type="PANTHER" id="PTHR43390">
    <property type="entry name" value="SIGNAL PEPTIDASE I"/>
    <property type="match status" value="1"/>
</dbReference>
<dbReference type="SUPFAM" id="SSF51306">
    <property type="entry name" value="LexA/Signal peptidase"/>
    <property type="match status" value="1"/>
</dbReference>
<sequence>MKVPALLFEDRVGPRSAALGSASLPAVPVPPPSSSRARHGFGHELRAAWRTWIVGALLPVYLLTTFVGTLARVDGESMQRTLQHGDLLVLLKYPRWLQAWGVPTPYPKRGDVLIFKGPADSPYSYETRWGIRYRPYNIKRVMGLPGDTVAIEDSRLVVNGRVAPDPHGSEGFMNDQPPVTVPPGKVWVLGDNRQLGASLDSRAYGLVHLRDSAGPANLRLWPRPSLVGPDASGN</sequence>
<dbReference type="PANTHER" id="PTHR43390:SF1">
    <property type="entry name" value="CHLOROPLAST PROCESSING PEPTIDASE"/>
    <property type="match status" value="1"/>
</dbReference>
<keyword evidence="5" id="KW-0472">Membrane</keyword>
<dbReference type="NCBIfam" id="TIGR02227">
    <property type="entry name" value="sigpep_I_bact"/>
    <property type="match status" value="1"/>
</dbReference>
<gene>
    <name evidence="7" type="ORF">GCM10008955_06760</name>
</gene>
<comment type="similarity">
    <text evidence="2 5">Belongs to the peptidase S26 family.</text>
</comment>
<dbReference type="EC" id="3.4.21.89" evidence="3 5"/>
<protein>
    <recommendedName>
        <fullName evidence="3 5">Signal peptidase I</fullName>
        <ecNumber evidence="3 5">3.4.21.89</ecNumber>
    </recommendedName>
</protein>
<evidence type="ECO:0000256" key="5">
    <source>
        <dbReference type="RuleBase" id="RU362042"/>
    </source>
</evidence>
<keyword evidence="8" id="KW-1185">Reference proteome</keyword>
<dbReference type="PROSITE" id="PS00760">
    <property type="entry name" value="SPASE_I_2"/>
    <property type="match status" value="1"/>
</dbReference>
<keyword evidence="5" id="KW-1133">Transmembrane helix</keyword>
<evidence type="ECO:0000256" key="2">
    <source>
        <dbReference type="ARBA" id="ARBA00009370"/>
    </source>
</evidence>
<keyword evidence="4 5" id="KW-0378">Hydrolase</keyword>
<dbReference type="Proteomes" id="UP000647587">
    <property type="component" value="Unassembled WGS sequence"/>
</dbReference>
<evidence type="ECO:0000256" key="4">
    <source>
        <dbReference type="ARBA" id="ARBA00022801"/>
    </source>
</evidence>
<dbReference type="EMBL" id="BMPP01000002">
    <property type="protein sequence ID" value="GGK15950.1"/>
    <property type="molecule type" value="Genomic_DNA"/>
</dbReference>
<evidence type="ECO:0000313" key="7">
    <source>
        <dbReference type="EMBL" id="GGK15950.1"/>
    </source>
</evidence>
<dbReference type="Pfam" id="PF10502">
    <property type="entry name" value="Peptidase_S26"/>
    <property type="match status" value="1"/>
</dbReference>
<accession>A0ABQ2EPA0</accession>
<evidence type="ECO:0000259" key="6">
    <source>
        <dbReference type="Pfam" id="PF10502"/>
    </source>
</evidence>
<comment type="caution">
    <text evidence="7">The sequence shown here is derived from an EMBL/GenBank/DDBJ whole genome shotgun (WGS) entry which is preliminary data.</text>
</comment>
<evidence type="ECO:0000313" key="8">
    <source>
        <dbReference type="Proteomes" id="UP000647587"/>
    </source>
</evidence>
<evidence type="ECO:0000256" key="1">
    <source>
        <dbReference type="ARBA" id="ARBA00000677"/>
    </source>
</evidence>
<feature type="domain" description="Peptidase S26" evidence="6">
    <location>
        <begin position="48"/>
        <end position="221"/>
    </location>
</feature>
<organism evidence="7 8">
    <name type="scientific">Deinococcus malanensis</name>
    <dbReference type="NCBI Taxonomy" id="1706855"/>
    <lineage>
        <taxon>Bacteria</taxon>
        <taxon>Thermotogati</taxon>
        <taxon>Deinococcota</taxon>
        <taxon>Deinococci</taxon>
        <taxon>Deinococcales</taxon>
        <taxon>Deinococcaceae</taxon>
        <taxon>Deinococcus</taxon>
    </lineage>
</organism>
<evidence type="ECO:0000256" key="3">
    <source>
        <dbReference type="ARBA" id="ARBA00013208"/>
    </source>
</evidence>
<keyword evidence="5" id="KW-0812">Transmembrane</keyword>